<dbReference type="PANTHER" id="PTHR43663:SF1">
    <property type="entry name" value="CHROMATE TRANSPORTER"/>
    <property type="match status" value="1"/>
</dbReference>
<evidence type="ECO:0000256" key="5">
    <source>
        <dbReference type="ARBA" id="ARBA00022989"/>
    </source>
</evidence>
<organism evidence="8">
    <name type="scientific">marine sediment metagenome</name>
    <dbReference type="NCBI Taxonomy" id="412755"/>
    <lineage>
        <taxon>unclassified sequences</taxon>
        <taxon>metagenomes</taxon>
        <taxon>ecological metagenomes</taxon>
    </lineage>
</organism>
<dbReference type="EMBL" id="BARS01032204">
    <property type="protein sequence ID" value="GAG26541.1"/>
    <property type="molecule type" value="Genomic_DNA"/>
</dbReference>
<protein>
    <recommendedName>
        <fullName evidence="9">Chromate transporter</fullName>
    </recommendedName>
</protein>
<sequence length="136" mass="14524">MVSLLLKLSWVFLKIGTFTFGGGIVIIPMIENEVVNNYGWLTKAEFIDAVTLGQITPGPIIISATFIGYKVCGIVGATIATASVILPSFIMICLATEAIKKFRENKILANFLRGARVAVIGMVFDAGVSIGRSSLV</sequence>
<comment type="caution">
    <text evidence="8">The sequence shown here is derived from an EMBL/GenBank/DDBJ whole genome shotgun (WGS) entry which is preliminary data.</text>
</comment>
<dbReference type="AlphaFoldDB" id="X0XNM1"/>
<evidence type="ECO:0000256" key="6">
    <source>
        <dbReference type="ARBA" id="ARBA00023136"/>
    </source>
</evidence>
<dbReference type="Pfam" id="PF02417">
    <property type="entry name" value="Chromate_transp"/>
    <property type="match status" value="1"/>
</dbReference>
<keyword evidence="6 7" id="KW-0472">Membrane</keyword>
<proteinExistence type="inferred from homology"/>
<evidence type="ECO:0000256" key="2">
    <source>
        <dbReference type="ARBA" id="ARBA00005262"/>
    </source>
</evidence>
<reference evidence="8" key="1">
    <citation type="journal article" date="2014" name="Front. Microbiol.">
        <title>High frequency of phylogenetically diverse reductive dehalogenase-homologous genes in deep subseafloor sedimentary metagenomes.</title>
        <authorList>
            <person name="Kawai M."/>
            <person name="Futagami T."/>
            <person name="Toyoda A."/>
            <person name="Takaki Y."/>
            <person name="Nishi S."/>
            <person name="Hori S."/>
            <person name="Arai W."/>
            <person name="Tsubouchi T."/>
            <person name="Morono Y."/>
            <person name="Uchiyama I."/>
            <person name="Ito T."/>
            <person name="Fujiyama A."/>
            <person name="Inagaki F."/>
            <person name="Takami H."/>
        </authorList>
    </citation>
    <scope>NUCLEOTIDE SEQUENCE</scope>
    <source>
        <strain evidence="8">Expedition CK06-06</strain>
    </source>
</reference>
<accession>X0XNM1</accession>
<comment type="similarity">
    <text evidence="2">Belongs to the chromate ion transporter (CHR) (TC 2.A.51) family.</text>
</comment>
<dbReference type="PANTHER" id="PTHR43663">
    <property type="entry name" value="CHROMATE TRANSPORT PROTEIN-RELATED"/>
    <property type="match status" value="1"/>
</dbReference>
<name>X0XNM1_9ZZZZ</name>
<feature type="transmembrane region" description="Helical" evidence="7">
    <location>
        <begin position="74"/>
        <end position="95"/>
    </location>
</feature>
<keyword evidence="5 7" id="KW-1133">Transmembrane helix</keyword>
<keyword evidence="4 7" id="KW-0812">Transmembrane</keyword>
<evidence type="ECO:0000256" key="7">
    <source>
        <dbReference type="SAM" id="Phobius"/>
    </source>
</evidence>
<dbReference type="GO" id="GO:0005886">
    <property type="term" value="C:plasma membrane"/>
    <property type="evidence" value="ECO:0007669"/>
    <property type="project" value="UniProtKB-SubCell"/>
</dbReference>
<evidence type="ECO:0000256" key="1">
    <source>
        <dbReference type="ARBA" id="ARBA00004651"/>
    </source>
</evidence>
<evidence type="ECO:0008006" key="9">
    <source>
        <dbReference type="Google" id="ProtNLM"/>
    </source>
</evidence>
<comment type="subcellular location">
    <subcellularLocation>
        <location evidence="1">Cell membrane</location>
        <topology evidence="1">Multi-pass membrane protein</topology>
    </subcellularLocation>
</comment>
<evidence type="ECO:0000256" key="4">
    <source>
        <dbReference type="ARBA" id="ARBA00022692"/>
    </source>
</evidence>
<dbReference type="InterPro" id="IPR003370">
    <property type="entry name" value="Chromate_transpt"/>
</dbReference>
<feature type="non-terminal residue" evidence="8">
    <location>
        <position position="136"/>
    </location>
</feature>
<gene>
    <name evidence="8" type="ORF">S01H1_50011</name>
</gene>
<dbReference type="GO" id="GO:0015109">
    <property type="term" value="F:chromate transmembrane transporter activity"/>
    <property type="evidence" value="ECO:0007669"/>
    <property type="project" value="InterPro"/>
</dbReference>
<evidence type="ECO:0000256" key="3">
    <source>
        <dbReference type="ARBA" id="ARBA00022475"/>
    </source>
</evidence>
<evidence type="ECO:0000313" key="8">
    <source>
        <dbReference type="EMBL" id="GAG26541.1"/>
    </source>
</evidence>
<keyword evidence="3" id="KW-1003">Cell membrane</keyword>
<dbReference type="InterPro" id="IPR052518">
    <property type="entry name" value="CHR_Transporter"/>
</dbReference>
<feature type="transmembrane region" description="Helical" evidence="7">
    <location>
        <begin position="12"/>
        <end position="30"/>
    </location>
</feature>